<name>A0A516NV12_9NOCA</name>
<evidence type="ECO:0000313" key="2">
    <source>
        <dbReference type="EMBL" id="QDP82733.1"/>
    </source>
</evidence>
<dbReference type="Proteomes" id="UP000317039">
    <property type="component" value="Chromosome"/>
</dbReference>
<proteinExistence type="predicted"/>
<dbReference type="AlphaFoldDB" id="A0A516NV12"/>
<sequence>MTQSGCAPALDNSSCRGCPELGLLAVLFPHLDGLRIQSVRAAGAVVRIGADTADVAAPCPACARVSNRVHSRYERQLSDAAVAGREVLILLRVRRLFCDNSECSRRTFAESIPGLAQRYGRRTTVLERVLCAVALALGGRAGARMTENLAATVSRMTLLRQIRALPDPDRPTPRVLSVDDFALRRGHHYGTILIDIESRRPVDVLDDRTADTLTSPHPASAGLLGGAGAGFRRDQLTYAVAREFFG</sequence>
<evidence type="ECO:0000259" key="1">
    <source>
        <dbReference type="Pfam" id="PF14690"/>
    </source>
</evidence>
<dbReference type="InterPro" id="IPR029261">
    <property type="entry name" value="Transposase_Znf"/>
</dbReference>
<dbReference type="EMBL" id="CP041695">
    <property type="protein sequence ID" value="QDP82733.1"/>
    <property type="molecule type" value="Genomic_DNA"/>
</dbReference>
<gene>
    <name evidence="2" type="ORF">FOH10_32430</name>
</gene>
<dbReference type="InterPro" id="IPR047951">
    <property type="entry name" value="Transpos_ISL3"/>
</dbReference>
<dbReference type="PANTHER" id="PTHR33498:SF1">
    <property type="entry name" value="TRANSPOSASE FOR INSERTION SEQUENCE ELEMENT IS1557"/>
    <property type="match status" value="1"/>
</dbReference>
<protein>
    <submittedName>
        <fullName evidence="2">Transposase</fullName>
    </submittedName>
</protein>
<dbReference type="PANTHER" id="PTHR33498">
    <property type="entry name" value="TRANSPOSASE FOR INSERTION SEQUENCE ELEMENT IS1557"/>
    <property type="match status" value="1"/>
</dbReference>
<reference evidence="2 3" key="1">
    <citation type="submission" date="2019-07" db="EMBL/GenBank/DDBJ databases">
        <title>Complete Genome Sequence and Methylome Analysis of Nocardia otitidis-caviarum NEB252.</title>
        <authorList>
            <person name="Fomenkov A."/>
            <person name="Anton B.P."/>
            <person name="Vincze T."/>
            <person name="Roberts R.J."/>
        </authorList>
    </citation>
    <scope>NUCLEOTIDE SEQUENCE [LARGE SCALE GENOMIC DNA]</scope>
    <source>
        <strain evidence="2 3">NEB252</strain>
    </source>
</reference>
<dbReference type="KEGG" id="nod:FOH10_32430"/>
<evidence type="ECO:0000313" key="3">
    <source>
        <dbReference type="Proteomes" id="UP000317039"/>
    </source>
</evidence>
<dbReference type="Pfam" id="PF14690">
    <property type="entry name" value="Zn_ribbon_ISL3"/>
    <property type="match status" value="1"/>
</dbReference>
<feature type="domain" description="Transposase IS204/IS1001/IS1096/IS1165 zinc-finger" evidence="1">
    <location>
        <begin position="58"/>
        <end position="100"/>
    </location>
</feature>
<organism evidence="2 3">
    <name type="scientific">Nocardia otitidiscaviarum</name>
    <dbReference type="NCBI Taxonomy" id="1823"/>
    <lineage>
        <taxon>Bacteria</taxon>
        <taxon>Bacillati</taxon>
        <taxon>Actinomycetota</taxon>
        <taxon>Actinomycetes</taxon>
        <taxon>Mycobacteriales</taxon>
        <taxon>Nocardiaceae</taxon>
        <taxon>Nocardia</taxon>
    </lineage>
</organism>
<accession>A0A516NV12</accession>